<name>A0A238YQD8_9ACTN</name>
<dbReference type="AlphaFoldDB" id="A0A238YQD8"/>
<sequence length="86" mass="9108">MNSPTPQVAGPQVLVRGEALLRVEPEPADDIGPGGGALRVAAPIASMARFESSEVHLDLTPPRQEVHGAVEVRFAMSEPDQEVIRG</sequence>
<organism evidence="1 2">
    <name type="scientific">Blastococcus mobilis</name>
    <dbReference type="NCBI Taxonomy" id="1938746"/>
    <lineage>
        <taxon>Bacteria</taxon>
        <taxon>Bacillati</taxon>
        <taxon>Actinomycetota</taxon>
        <taxon>Actinomycetes</taxon>
        <taxon>Geodermatophilales</taxon>
        <taxon>Geodermatophilaceae</taxon>
        <taxon>Blastococcus</taxon>
    </lineage>
</organism>
<gene>
    <name evidence="1" type="ORF">SAMN06272737_12190</name>
</gene>
<accession>A0A238YQD8</accession>
<protein>
    <submittedName>
        <fullName evidence="1">Uncharacterized protein</fullName>
    </submittedName>
</protein>
<dbReference type="EMBL" id="FZNO01000021">
    <property type="protein sequence ID" value="SNR73018.1"/>
    <property type="molecule type" value="Genomic_DNA"/>
</dbReference>
<keyword evidence="2" id="KW-1185">Reference proteome</keyword>
<dbReference type="Proteomes" id="UP000198403">
    <property type="component" value="Unassembled WGS sequence"/>
</dbReference>
<dbReference type="RefSeq" id="WP_089337880.1">
    <property type="nucleotide sequence ID" value="NZ_FZNO01000021.1"/>
</dbReference>
<reference evidence="1 2" key="1">
    <citation type="submission" date="2017-06" db="EMBL/GenBank/DDBJ databases">
        <authorList>
            <person name="Kim H.J."/>
            <person name="Triplett B.A."/>
        </authorList>
    </citation>
    <scope>NUCLEOTIDE SEQUENCE [LARGE SCALE GENOMIC DNA]</scope>
    <source>
        <strain evidence="1 2">DSM 44272</strain>
    </source>
</reference>
<evidence type="ECO:0000313" key="2">
    <source>
        <dbReference type="Proteomes" id="UP000198403"/>
    </source>
</evidence>
<evidence type="ECO:0000313" key="1">
    <source>
        <dbReference type="EMBL" id="SNR73018.1"/>
    </source>
</evidence>
<proteinExistence type="predicted"/>
<dbReference type="OrthoDB" id="3689574at2"/>